<dbReference type="InParanoid" id="A0A136J4J0"/>
<keyword evidence="8" id="KW-1185">Reference proteome</keyword>
<evidence type="ECO:0000256" key="1">
    <source>
        <dbReference type="ARBA" id="ARBA00005495"/>
    </source>
</evidence>
<feature type="region of interest" description="Disordered" evidence="5">
    <location>
        <begin position="1"/>
        <end position="35"/>
    </location>
</feature>
<evidence type="ECO:0000256" key="2">
    <source>
        <dbReference type="ARBA" id="ARBA00022723"/>
    </source>
</evidence>
<evidence type="ECO:0000256" key="5">
    <source>
        <dbReference type="SAM" id="MobiDB-lite"/>
    </source>
</evidence>
<evidence type="ECO:0000313" key="7">
    <source>
        <dbReference type="EMBL" id="KXJ92097.1"/>
    </source>
</evidence>
<dbReference type="AlphaFoldDB" id="A0A136J4J0"/>
<keyword evidence="3" id="KW-0862">Zinc</keyword>
<dbReference type="InterPro" id="IPR006913">
    <property type="entry name" value="CENP-V/GFA"/>
</dbReference>
<protein>
    <submittedName>
        <fullName evidence="7">Mss4-like protein</fullName>
    </submittedName>
</protein>
<evidence type="ECO:0000256" key="3">
    <source>
        <dbReference type="ARBA" id="ARBA00022833"/>
    </source>
</evidence>
<gene>
    <name evidence="7" type="ORF">Micbo1qcDRAFT_233418</name>
</gene>
<dbReference type="OrthoDB" id="9970124at2759"/>
<proteinExistence type="inferred from homology"/>
<dbReference type="PANTHER" id="PTHR33337:SF40">
    <property type="entry name" value="CENP-V_GFA DOMAIN-CONTAINING PROTEIN-RELATED"/>
    <property type="match status" value="1"/>
</dbReference>
<accession>A0A136J4J0</accession>
<dbReference type="Pfam" id="PF04828">
    <property type="entry name" value="GFA"/>
    <property type="match status" value="1"/>
</dbReference>
<name>A0A136J4J0_9PEZI</name>
<dbReference type="InterPro" id="IPR011057">
    <property type="entry name" value="Mss4-like_sf"/>
</dbReference>
<feature type="domain" description="CENP-V/GFA" evidence="6">
    <location>
        <begin position="43"/>
        <end position="180"/>
    </location>
</feature>
<sequence length="189" mass="21130">MADSSSAWQNKPPYQLAASDSTTNNGEKTSGEETGARKFEKKLEARCHCGQVRYWIGRNKPLVAKFCHCRGCQKLHGAPFQWAAIFHKSDILFEHGSRGIEFYNSGSGSNAHDLPTKLSCSLCRAPIMDEGRRMVLLFPTLIDFARRPAVDNEDGLHADREREGGIQQQASEQRGVEEVEGLKKGFYPE</sequence>
<feature type="region of interest" description="Disordered" evidence="5">
    <location>
        <begin position="153"/>
        <end position="189"/>
    </location>
</feature>
<dbReference type="STRING" id="196109.A0A136J4J0"/>
<dbReference type="EMBL" id="KQ964249">
    <property type="protein sequence ID" value="KXJ92097.1"/>
    <property type="molecule type" value="Genomic_DNA"/>
</dbReference>
<comment type="similarity">
    <text evidence="1">Belongs to the Gfa family.</text>
</comment>
<dbReference type="Gene3D" id="3.90.1590.10">
    <property type="entry name" value="glutathione-dependent formaldehyde- activating enzyme (gfa)"/>
    <property type="match status" value="1"/>
</dbReference>
<feature type="compositionally biased region" description="Basic and acidic residues" evidence="5">
    <location>
        <begin position="153"/>
        <end position="164"/>
    </location>
</feature>
<evidence type="ECO:0000259" key="6">
    <source>
        <dbReference type="PROSITE" id="PS51891"/>
    </source>
</evidence>
<evidence type="ECO:0000313" key="8">
    <source>
        <dbReference type="Proteomes" id="UP000070501"/>
    </source>
</evidence>
<evidence type="ECO:0000256" key="4">
    <source>
        <dbReference type="ARBA" id="ARBA00023239"/>
    </source>
</evidence>
<organism evidence="7 8">
    <name type="scientific">Microdochium bolleyi</name>
    <dbReference type="NCBI Taxonomy" id="196109"/>
    <lineage>
        <taxon>Eukaryota</taxon>
        <taxon>Fungi</taxon>
        <taxon>Dikarya</taxon>
        <taxon>Ascomycota</taxon>
        <taxon>Pezizomycotina</taxon>
        <taxon>Sordariomycetes</taxon>
        <taxon>Xylariomycetidae</taxon>
        <taxon>Xylariales</taxon>
        <taxon>Microdochiaceae</taxon>
        <taxon>Microdochium</taxon>
    </lineage>
</organism>
<dbReference type="SUPFAM" id="SSF51316">
    <property type="entry name" value="Mss4-like"/>
    <property type="match status" value="1"/>
</dbReference>
<dbReference type="GO" id="GO:0046872">
    <property type="term" value="F:metal ion binding"/>
    <property type="evidence" value="ECO:0007669"/>
    <property type="project" value="UniProtKB-KW"/>
</dbReference>
<feature type="compositionally biased region" description="Polar residues" evidence="5">
    <location>
        <begin position="18"/>
        <end position="28"/>
    </location>
</feature>
<dbReference type="Proteomes" id="UP000070501">
    <property type="component" value="Unassembled WGS sequence"/>
</dbReference>
<reference evidence="8" key="1">
    <citation type="submission" date="2016-02" db="EMBL/GenBank/DDBJ databases">
        <title>Draft genome sequence of Microdochium bolleyi, a fungal endophyte of beachgrass.</title>
        <authorList>
            <consortium name="DOE Joint Genome Institute"/>
            <person name="David A.S."/>
            <person name="May G."/>
            <person name="Haridas S."/>
            <person name="Lim J."/>
            <person name="Wang M."/>
            <person name="Labutti K."/>
            <person name="Lipzen A."/>
            <person name="Barry K."/>
            <person name="Grigoriev I.V."/>
        </authorList>
    </citation>
    <scope>NUCLEOTIDE SEQUENCE [LARGE SCALE GENOMIC DNA]</scope>
    <source>
        <strain evidence="8">J235TASD1</strain>
    </source>
</reference>
<feature type="compositionally biased region" description="Basic and acidic residues" evidence="5">
    <location>
        <begin position="174"/>
        <end position="183"/>
    </location>
</feature>
<dbReference type="PANTHER" id="PTHR33337">
    <property type="entry name" value="GFA DOMAIN-CONTAINING PROTEIN"/>
    <property type="match status" value="1"/>
</dbReference>
<dbReference type="PROSITE" id="PS51891">
    <property type="entry name" value="CENP_V_GFA"/>
    <property type="match status" value="1"/>
</dbReference>
<keyword evidence="4" id="KW-0456">Lyase</keyword>
<dbReference type="GO" id="GO:0016846">
    <property type="term" value="F:carbon-sulfur lyase activity"/>
    <property type="evidence" value="ECO:0007669"/>
    <property type="project" value="InterPro"/>
</dbReference>
<keyword evidence="2" id="KW-0479">Metal-binding</keyword>